<feature type="region of interest" description="Disordered" evidence="1">
    <location>
        <begin position="97"/>
        <end position="127"/>
    </location>
</feature>
<comment type="caution">
    <text evidence="3">The sequence shown here is derived from an EMBL/GenBank/DDBJ whole genome shotgun (WGS) entry which is preliminary data.</text>
</comment>
<accession>A0ABQ3MRH8</accession>
<evidence type="ECO:0000313" key="3">
    <source>
        <dbReference type="EMBL" id="GHH58247.1"/>
    </source>
</evidence>
<dbReference type="EMBL" id="BNAR01000019">
    <property type="protein sequence ID" value="GHH58247.1"/>
    <property type="molecule type" value="Genomic_DNA"/>
</dbReference>
<keyword evidence="2" id="KW-0472">Membrane</keyword>
<evidence type="ECO:0000313" key="4">
    <source>
        <dbReference type="Proteomes" id="UP000605568"/>
    </source>
</evidence>
<keyword evidence="2" id="KW-0812">Transmembrane</keyword>
<gene>
    <name evidence="3" type="ORF">GCM10017774_79250</name>
</gene>
<keyword evidence="2" id="KW-1133">Transmembrane helix</keyword>
<name>A0ABQ3MRH8_9PSEU</name>
<evidence type="ECO:0008006" key="5">
    <source>
        <dbReference type="Google" id="ProtNLM"/>
    </source>
</evidence>
<protein>
    <recommendedName>
        <fullName evidence="5">Serine/threonine protein kinase</fullName>
    </recommendedName>
</protein>
<evidence type="ECO:0000256" key="1">
    <source>
        <dbReference type="SAM" id="MobiDB-lite"/>
    </source>
</evidence>
<feature type="compositionally biased region" description="Low complexity" evidence="1">
    <location>
        <begin position="97"/>
        <end position="118"/>
    </location>
</feature>
<reference evidence="4" key="1">
    <citation type="journal article" date="2019" name="Int. J. Syst. Evol. Microbiol.">
        <title>The Global Catalogue of Microorganisms (GCM) 10K type strain sequencing project: providing services to taxonomists for standard genome sequencing and annotation.</title>
        <authorList>
            <consortium name="The Broad Institute Genomics Platform"/>
            <consortium name="The Broad Institute Genome Sequencing Center for Infectious Disease"/>
            <person name="Wu L."/>
            <person name="Ma J."/>
        </authorList>
    </citation>
    <scope>NUCLEOTIDE SEQUENCE [LARGE SCALE GENOMIC DNA]</scope>
    <source>
        <strain evidence="4">CGMCC 4.7367</strain>
    </source>
</reference>
<sequence length="263" mass="28164">MVPVPGDDEQYLSDRLDQVQKAMRQGDADDVVRQVGHVRGESDSQTADTLLRLALDRELKQSRKRIRIWMAVAIVLAVGAAITITVVLPRTRLGTLADTAPTTTPATASTAPVPVGTPSAPNSSLAPPVPAGDGSNLTVLHDLTDFTLGGTFCSTSIEGTLDIDELAPNYENATITNCANDFRLSYGGKYIAEAPLTQPTAQACETQAKRGSQTRWNIDDVKAGEFAVCTTSKKNNVAWIKVVDKGPRGKLTLQVIVWKPAPR</sequence>
<feature type="transmembrane region" description="Helical" evidence="2">
    <location>
        <begin position="68"/>
        <end position="88"/>
    </location>
</feature>
<keyword evidence="4" id="KW-1185">Reference proteome</keyword>
<organism evidence="3 4">
    <name type="scientific">Lentzea cavernae</name>
    <dbReference type="NCBI Taxonomy" id="2020703"/>
    <lineage>
        <taxon>Bacteria</taxon>
        <taxon>Bacillati</taxon>
        <taxon>Actinomycetota</taxon>
        <taxon>Actinomycetes</taxon>
        <taxon>Pseudonocardiales</taxon>
        <taxon>Pseudonocardiaceae</taxon>
        <taxon>Lentzea</taxon>
    </lineage>
</organism>
<dbReference type="Proteomes" id="UP000605568">
    <property type="component" value="Unassembled WGS sequence"/>
</dbReference>
<proteinExistence type="predicted"/>
<evidence type="ECO:0000256" key="2">
    <source>
        <dbReference type="SAM" id="Phobius"/>
    </source>
</evidence>